<feature type="transmembrane region" description="Helical" evidence="2">
    <location>
        <begin position="119"/>
        <end position="143"/>
    </location>
</feature>
<comment type="caution">
    <text evidence="3">The sequence shown here is derived from an EMBL/GenBank/DDBJ whole genome shotgun (WGS) entry which is preliminary data.</text>
</comment>
<gene>
    <name evidence="3" type="ORF">ACO22_06966</name>
</gene>
<dbReference type="Proteomes" id="UP000242814">
    <property type="component" value="Unassembled WGS sequence"/>
</dbReference>
<keyword evidence="2" id="KW-0812">Transmembrane</keyword>
<dbReference type="VEuPathDB" id="FungiDB:PABG_04118"/>
<feature type="transmembrane region" description="Helical" evidence="2">
    <location>
        <begin position="163"/>
        <end position="184"/>
    </location>
</feature>
<evidence type="ECO:0000313" key="3">
    <source>
        <dbReference type="EMBL" id="ODH13723.1"/>
    </source>
</evidence>
<evidence type="ECO:0000313" key="4">
    <source>
        <dbReference type="Proteomes" id="UP000242814"/>
    </source>
</evidence>
<dbReference type="EMBL" id="LZYO01000430">
    <property type="protein sequence ID" value="ODH13723.1"/>
    <property type="molecule type" value="Genomic_DNA"/>
</dbReference>
<evidence type="ECO:0000256" key="1">
    <source>
        <dbReference type="SAM" id="MobiDB-lite"/>
    </source>
</evidence>
<dbReference type="AlphaFoldDB" id="A0A1D2J608"/>
<dbReference type="VEuPathDB" id="FungiDB:PADG_04465"/>
<keyword evidence="2" id="KW-1133">Transmembrane helix</keyword>
<protein>
    <submittedName>
        <fullName evidence="3">Uncharacterized protein</fullName>
    </submittedName>
</protein>
<evidence type="ECO:0000256" key="2">
    <source>
        <dbReference type="SAM" id="Phobius"/>
    </source>
</evidence>
<proteinExistence type="predicted"/>
<feature type="transmembrane region" description="Helical" evidence="2">
    <location>
        <begin position="234"/>
        <end position="256"/>
    </location>
</feature>
<reference evidence="3 4" key="1">
    <citation type="submission" date="2016-06" db="EMBL/GenBank/DDBJ databases">
        <authorList>
            <person name="Kjaerup R.B."/>
            <person name="Dalgaard T.S."/>
            <person name="Juul-Madsen H.R."/>
        </authorList>
    </citation>
    <scope>NUCLEOTIDE SEQUENCE [LARGE SCALE GENOMIC DNA]</scope>
    <source>
        <strain evidence="3 4">Pb300</strain>
    </source>
</reference>
<feature type="region of interest" description="Disordered" evidence="1">
    <location>
        <begin position="56"/>
        <end position="111"/>
    </location>
</feature>
<keyword evidence="2" id="KW-0472">Membrane</keyword>
<organism evidence="3 4">
    <name type="scientific">Paracoccidioides brasiliensis</name>
    <dbReference type="NCBI Taxonomy" id="121759"/>
    <lineage>
        <taxon>Eukaryota</taxon>
        <taxon>Fungi</taxon>
        <taxon>Dikarya</taxon>
        <taxon>Ascomycota</taxon>
        <taxon>Pezizomycotina</taxon>
        <taxon>Eurotiomycetes</taxon>
        <taxon>Eurotiomycetidae</taxon>
        <taxon>Onygenales</taxon>
        <taxon>Ajellomycetaceae</taxon>
        <taxon>Paracoccidioides</taxon>
    </lineage>
</organism>
<sequence length="765" mass="84952">MKTSWINNLIVVVAGRTWSHSQNPLTANNTLKAPKNLSWTVSTGIIGAMPSCSTSLAKDSEAPNQSSKQRLGRHSLTDKGANDGSSSSVAIISSEPKSDSPAGPGQPDESPQGYPLRRFYLRSVLLVLVPPAITAYFCVIEWAVITRNAESNQYGHRTALWVYYSWFIIGVFGLGISKFGLAGVEAVMLQDRHWQVNDAMVLLMHSGQSWSGFSGWTECLQMSITQKRSVPQRLWYLLAFISLMITIALPISGLSMELFDGFVHTNERATVIGHTKDSFNERNPDQVSRRGRLMLQASTPPVIPGAGVVYTPQYLDRSQYGYLESFPNSLPLDEQAPELFLAPQGEYPVAGSTWGLRLGYNCSVVTSESEFTVVGRKPELNSEGKVLSYTLGLSSQTFNLLAYMEVGVRKVTSYATDQGQKERFSHDEKLNDVDIFEYAMWQIRTKATYENERPVNFNNTIASPISGLGGPLIKSDNGSYQVNTTFFEEGQDRLFNQRRYFNLTTEQLLDIIEPAPPIGVRCRFVSQPGVATLDPYHSTFHSFIHTLPKPLDHKGSEYHADPFGSTISDMLFTATYGAASVKYEAYEQLFQSTNSPPPEAYSNASRYLGFLQPHIVLQAIMRAFGTEALQLMYDGIQGFEQAYEHESLTASKPGKILGPGSVPGVFSIVLFYIWSISCVVLGVVYGFRRRWAETLDGYSFFRFGADRVEDIKGRPDLVGCNKELDQSEGLREIPGLIGDMRVGQPIGHIGLVARKNVADRSKLYM</sequence>
<feature type="transmembrane region" description="Helical" evidence="2">
    <location>
        <begin position="665"/>
        <end position="687"/>
    </location>
</feature>
<accession>A0A1D2J608</accession>
<feature type="compositionally biased region" description="Low complexity" evidence="1">
    <location>
        <begin position="85"/>
        <end position="94"/>
    </location>
</feature>
<feature type="compositionally biased region" description="Polar residues" evidence="1">
    <location>
        <begin position="56"/>
        <end position="69"/>
    </location>
</feature>
<name>A0A1D2J608_PARBR</name>